<dbReference type="InterPro" id="IPR001478">
    <property type="entry name" value="PDZ"/>
</dbReference>
<name>A0A9D1IVW4_9CLOT</name>
<keyword evidence="1" id="KW-0645">Protease</keyword>
<dbReference type="SUPFAM" id="SSF50494">
    <property type="entry name" value="Trypsin-like serine proteases"/>
    <property type="match status" value="1"/>
</dbReference>
<dbReference type="InterPro" id="IPR009003">
    <property type="entry name" value="Peptidase_S1_PA"/>
</dbReference>
<dbReference type="PROSITE" id="PS50106">
    <property type="entry name" value="PDZ"/>
    <property type="match status" value="1"/>
</dbReference>
<evidence type="ECO:0000313" key="6">
    <source>
        <dbReference type="Proteomes" id="UP000824073"/>
    </source>
</evidence>
<comment type="caution">
    <text evidence="5">The sequence shown here is derived from an EMBL/GenBank/DDBJ whole genome shotgun (WGS) entry which is preliminary data.</text>
</comment>
<dbReference type="GO" id="GO:0004252">
    <property type="term" value="F:serine-type endopeptidase activity"/>
    <property type="evidence" value="ECO:0007669"/>
    <property type="project" value="InterPro"/>
</dbReference>
<keyword evidence="3" id="KW-0812">Transmembrane</keyword>
<evidence type="ECO:0000313" key="5">
    <source>
        <dbReference type="EMBL" id="HIU43726.1"/>
    </source>
</evidence>
<evidence type="ECO:0000259" key="4">
    <source>
        <dbReference type="PROSITE" id="PS50106"/>
    </source>
</evidence>
<dbReference type="SMART" id="SM00228">
    <property type="entry name" value="PDZ"/>
    <property type="match status" value="1"/>
</dbReference>
<dbReference type="Gene3D" id="2.30.42.10">
    <property type="match status" value="1"/>
</dbReference>
<evidence type="ECO:0000256" key="3">
    <source>
        <dbReference type="SAM" id="Phobius"/>
    </source>
</evidence>
<dbReference type="SUPFAM" id="SSF50156">
    <property type="entry name" value="PDZ domain-like"/>
    <property type="match status" value="1"/>
</dbReference>
<dbReference type="Proteomes" id="UP000824073">
    <property type="component" value="Unassembled WGS sequence"/>
</dbReference>
<sequence>MFNNNRMDENNLYDPVFTPRPHKKHTGLKKVGKAVLGLALVACVSVGSVMGYNALFPAQAAEPSSGTSQTQGQTQASQTVYLPTYSEDAMTAPEIFQKGVPSVVSITTMVQSYGQIGTGSGTGIIMSSDGYILTNNHVVDGAQSIEVTLNDGRSFEGTVVGTDENTDIAVIHIEATDLTAVEFGDSSSLVTGEPVYVIGNPLGTQFAETMTDGIVSAPSREVTIDNYVMNLIQTNAAINPGNSGGPMFNSQGQVVGVVNAKIMQSNANDVEGIGFAIPIETALTVANDLIEYGYVTDRPVLGVSVQSLTTQEALFYRLEPGLVVKEVTPGGPAEQAGVQVDDKIVAFNGVEVESFSELNYEKDKCEPGDTITLTVERNGEEIDLQVVLGSPSN</sequence>
<dbReference type="InterPro" id="IPR036034">
    <property type="entry name" value="PDZ_sf"/>
</dbReference>
<dbReference type="EMBL" id="DVMR01000045">
    <property type="protein sequence ID" value="HIU43726.1"/>
    <property type="molecule type" value="Genomic_DNA"/>
</dbReference>
<dbReference type="AlphaFoldDB" id="A0A9D1IVW4"/>
<keyword evidence="3" id="KW-1133">Transmembrane helix</keyword>
<dbReference type="GO" id="GO:0006508">
    <property type="term" value="P:proteolysis"/>
    <property type="evidence" value="ECO:0007669"/>
    <property type="project" value="UniProtKB-KW"/>
</dbReference>
<gene>
    <name evidence="5" type="ORF">IAB67_05450</name>
</gene>
<dbReference type="InterPro" id="IPR051201">
    <property type="entry name" value="Chloro_Bact_Ser_Proteases"/>
</dbReference>
<dbReference type="PANTHER" id="PTHR43343:SF3">
    <property type="entry name" value="PROTEASE DO-LIKE 8, CHLOROPLASTIC"/>
    <property type="match status" value="1"/>
</dbReference>
<reference evidence="5" key="2">
    <citation type="journal article" date="2021" name="PeerJ">
        <title>Extensive microbial diversity within the chicken gut microbiome revealed by metagenomics and culture.</title>
        <authorList>
            <person name="Gilroy R."/>
            <person name="Ravi A."/>
            <person name="Getino M."/>
            <person name="Pursley I."/>
            <person name="Horton D.L."/>
            <person name="Alikhan N.F."/>
            <person name="Baker D."/>
            <person name="Gharbi K."/>
            <person name="Hall N."/>
            <person name="Watson M."/>
            <person name="Adriaenssens E.M."/>
            <person name="Foster-Nyarko E."/>
            <person name="Jarju S."/>
            <person name="Secka A."/>
            <person name="Antonio M."/>
            <person name="Oren A."/>
            <person name="Chaudhuri R.R."/>
            <person name="La Ragione R."/>
            <person name="Hildebrand F."/>
            <person name="Pallen M.J."/>
        </authorList>
    </citation>
    <scope>NUCLEOTIDE SEQUENCE</scope>
    <source>
        <strain evidence="5">CHK191-8634</strain>
    </source>
</reference>
<dbReference type="InterPro" id="IPR001940">
    <property type="entry name" value="Peptidase_S1C"/>
</dbReference>
<proteinExistence type="predicted"/>
<accession>A0A9D1IVW4</accession>
<feature type="transmembrane region" description="Helical" evidence="3">
    <location>
        <begin position="34"/>
        <end position="55"/>
    </location>
</feature>
<evidence type="ECO:0000256" key="2">
    <source>
        <dbReference type="ARBA" id="ARBA00022801"/>
    </source>
</evidence>
<protein>
    <submittedName>
        <fullName evidence="5">Trypsin-like peptidase domain-containing protein</fullName>
    </submittedName>
</protein>
<dbReference type="Pfam" id="PF13180">
    <property type="entry name" value="PDZ_2"/>
    <property type="match status" value="1"/>
</dbReference>
<feature type="domain" description="PDZ" evidence="4">
    <location>
        <begin position="289"/>
        <end position="379"/>
    </location>
</feature>
<dbReference type="Pfam" id="PF13365">
    <property type="entry name" value="Trypsin_2"/>
    <property type="match status" value="1"/>
</dbReference>
<organism evidence="5 6">
    <name type="scientific">Candidatus Ventrousia excrementavium</name>
    <dbReference type="NCBI Taxonomy" id="2840961"/>
    <lineage>
        <taxon>Bacteria</taxon>
        <taxon>Bacillati</taxon>
        <taxon>Bacillota</taxon>
        <taxon>Clostridia</taxon>
        <taxon>Eubacteriales</taxon>
        <taxon>Clostridiaceae</taxon>
        <taxon>Clostridiaceae incertae sedis</taxon>
        <taxon>Candidatus Ventrousia</taxon>
    </lineage>
</organism>
<keyword evidence="3" id="KW-0472">Membrane</keyword>
<dbReference type="PRINTS" id="PR00834">
    <property type="entry name" value="PROTEASES2C"/>
</dbReference>
<reference evidence="5" key="1">
    <citation type="submission" date="2020-10" db="EMBL/GenBank/DDBJ databases">
        <authorList>
            <person name="Gilroy R."/>
        </authorList>
    </citation>
    <scope>NUCLEOTIDE SEQUENCE</scope>
    <source>
        <strain evidence="5">CHK191-8634</strain>
    </source>
</reference>
<dbReference type="Gene3D" id="2.40.10.120">
    <property type="match status" value="1"/>
</dbReference>
<keyword evidence="2" id="KW-0378">Hydrolase</keyword>
<evidence type="ECO:0000256" key="1">
    <source>
        <dbReference type="ARBA" id="ARBA00022670"/>
    </source>
</evidence>
<dbReference type="PANTHER" id="PTHR43343">
    <property type="entry name" value="PEPTIDASE S12"/>
    <property type="match status" value="1"/>
</dbReference>